<dbReference type="Gene3D" id="1.10.575.10">
    <property type="entry name" value="P1 Nuclease"/>
    <property type="match status" value="1"/>
</dbReference>
<gene>
    <name evidence="1" type="ORF">ASZ90_007966</name>
</gene>
<sequence>MVEKMKQTGLKTTILIFVLLFTAQALAWHDHTHLAICKATGSEMWYHCAGPDIAKIKAGNVESYNHWFNNSAEAEITTKMVFDQIERYNKRRKIFDAEGHLLGAIIASLRAYEKDLREGKYALYHLVYCAHYIGDLSQPLHNIAYDDFNKEHHNANDGIVENTILNETEKISKHIYPITLNDKNFEADLAREIARIANLSRVLGYKLRAEKRNMTRQEAYIQLRHSASLLKAVLQHYNKIPVSAKDAVN</sequence>
<reference evidence="1" key="1">
    <citation type="journal article" date="2015" name="Proc. Natl. Acad. Sci. U.S.A.">
        <title>Networks of energetic and metabolic interactions define dynamics in microbial communities.</title>
        <authorList>
            <person name="Embree M."/>
            <person name="Liu J.K."/>
            <person name="Al-Bassam M.M."/>
            <person name="Zengler K."/>
        </authorList>
    </citation>
    <scope>NUCLEOTIDE SEQUENCE</scope>
</reference>
<proteinExistence type="predicted"/>
<comment type="caution">
    <text evidence="1">The sequence shown here is derived from an EMBL/GenBank/DDBJ whole genome shotgun (WGS) entry which is preliminary data.</text>
</comment>
<dbReference type="SUPFAM" id="SSF48537">
    <property type="entry name" value="Phospholipase C/P1 nuclease"/>
    <property type="match status" value="1"/>
</dbReference>
<accession>A0A0W8FMU1</accession>
<dbReference type="AlphaFoldDB" id="A0A0W8FMU1"/>
<dbReference type="InterPro" id="IPR008947">
    <property type="entry name" value="PLipase_C/P1_nuclease_dom_sf"/>
</dbReference>
<protein>
    <recommendedName>
        <fullName evidence="2">S1/P1 Nuclease</fullName>
    </recommendedName>
</protein>
<evidence type="ECO:0008006" key="2">
    <source>
        <dbReference type="Google" id="ProtNLM"/>
    </source>
</evidence>
<dbReference type="EMBL" id="LNQE01000977">
    <property type="protein sequence ID" value="KUG22234.1"/>
    <property type="molecule type" value="Genomic_DNA"/>
</dbReference>
<name>A0A0W8FMU1_9ZZZZ</name>
<dbReference type="GO" id="GO:0016788">
    <property type="term" value="F:hydrolase activity, acting on ester bonds"/>
    <property type="evidence" value="ECO:0007669"/>
    <property type="project" value="InterPro"/>
</dbReference>
<evidence type="ECO:0000313" key="1">
    <source>
        <dbReference type="EMBL" id="KUG22234.1"/>
    </source>
</evidence>
<organism evidence="1">
    <name type="scientific">hydrocarbon metagenome</name>
    <dbReference type="NCBI Taxonomy" id="938273"/>
    <lineage>
        <taxon>unclassified sequences</taxon>
        <taxon>metagenomes</taxon>
        <taxon>ecological metagenomes</taxon>
    </lineage>
</organism>